<feature type="domain" description="CinA C-terminal" evidence="1">
    <location>
        <begin position="65"/>
        <end position="217"/>
    </location>
</feature>
<dbReference type="NCBIfam" id="TIGR00199">
    <property type="entry name" value="PncC_domain"/>
    <property type="match status" value="1"/>
</dbReference>
<evidence type="ECO:0000313" key="3">
    <source>
        <dbReference type="EMBL" id="GAH65030.1"/>
    </source>
</evidence>
<dbReference type="Gene3D" id="3.90.950.20">
    <property type="entry name" value="CinA-like"/>
    <property type="match status" value="1"/>
</dbReference>
<dbReference type="InterPro" id="IPR036653">
    <property type="entry name" value="CinA-like_C"/>
</dbReference>
<evidence type="ECO:0008006" key="4">
    <source>
        <dbReference type="Google" id="ProtNLM"/>
    </source>
</evidence>
<dbReference type="InterPro" id="IPR008136">
    <property type="entry name" value="CinA_C"/>
</dbReference>
<evidence type="ECO:0000259" key="1">
    <source>
        <dbReference type="Pfam" id="PF02464"/>
    </source>
</evidence>
<organism evidence="3">
    <name type="scientific">marine sediment metagenome</name>
    <dbReference type="NCBI Taxonomy" id="412755"/>
    <lineage>
        <taxon>unclassified sequences</taxon>
        <taxon>metagenomes</taxon>
        <taxon>ecological metagenomes</taxon>
    </lineage>
</organism>
<feature type="non-terminal residue" evidence="3">
    <location>
        <position position="1"/>
    </location>
</feature>
<sequence>LMKLIRNYINKQTNFSFGIYANPEDIQVQVTTQAPTEKETDKLLQLSVNQLTKILGNYVYGTDKQSLEEVVGNLLKTKKLKVAVAESCTGGMLGEMITRIPGSSKYFQGGVISYNAKVKEDLLKVPPEVIRKYGEVSKEVAQLMAERVRRCCHSDIGISITGIAGPGGATEKKKVGLVYMALTDGKKTLTQKHQLFGNRQLVRLRSTRRALNMLRMYLTKK</sequence>
<dbReference type="InterPro" id="IPR050101">
    <property type="entry name" value="CinA"/>
</dbReference>
<protein>
    <recommendedName>
        <fullName evidence="4">CinA C-terminal domain-containing protein</fullName>
    </recommendedName>
</protein>
<dbReference type="PANTHER" id="PTHR13939">
    <property type="entry name" value="NICOTINAMIDE-NUCLEOTIDE AMIDOHYDROLASE PNCC"/>
    <property type="match status" value="1"/>
</dbReference>
<reference evidence="3" key="1">
    <citation type="journal article" date="2014" name="Front. Microbiol.">
        <title>High frequency of phylogenetically diverse reductive dehalogenase-homologous genes in deep subseafloor sedimentary metagenomes.</title>
        <authorList>
            <person name="Kawai M."/>
            <person name="Futagami T."/>
            <person name="Toyoda A."/>
            <person name="Takaki Y."/>
            <person name="Nishi S."/>
            <person name="Hori S."/>
            <person name="Arai W."/>
            <person name="Tsubouchi T."/>
            <person name="Morono Y."/>
            <person name="Uchiyama I."/>
            <person name="Ito T."/>
            <person name="Fujiyama A."/>
            <person name="Inagaki F."/>
            <person name="Takami H."/>
        </authorList>
    </citation>
    <scope>NUCLEOTIDE SEQUENCE</scope>
    <source>
        <strain evidence="3">Expedition CK06-06</strain>
    </source>
</reference>
<dbReference type="Gene3D" id="3.30.70.2860">
    <property type="match status" value="1"/>
</dbReference>
<dbReference type="Pfam" id="PF02464">
    <property type="entry name" value="CinA"/>
    <property type="match status" value="1"/>
</dbReference>
<feature type="domain" description="CinA KH" evidence="2">
    <location>
        <begin position="2"/>
        <end position="61"/>
    </location>
</feature>
<dbReference type="PANTHER" id="PTHR13939:SF0">
    <property type="entry name" value="NMN AMIDOHYDROLASE-LIKE PROTEIN YFAY"/>
    <property type="match status" value="1"/>
</dbReference>
<comment type="caution">
    <text evidence="3">The sequence shown here is derived from an EMBL/GenBank/DDBJ whole genome shotgun (WGS) entry which is preliminary data.</text>
</comment>
<accession>X1I6Z3</accession>
<name>X1I6Z3_9ZZZZ</name>
<dbReference type="Pfam" id="PF18146">
    <property type="entry name" value="CinA_KH"/>
    <property type="match status" value="1"/>
</dbReference>
<dbReference type="SUPFAM" id="SSF142433">
    <property type="entry name" value="CinA-like"/>
    <property type="match status" value="1"/>
</dbReference>
<gene>
    <name evidence="3" type="ORF">S03H2_44680</name>
</gene>
<dbReference type="EMBL" id="BARU01027954">
    <property type="protein sequence ID" value="GAH65030.1"/>
    <property type="molecule type" value="Genomic_DNA"/>
</dbReference>
<evidence type="ECO:0000259" key="2">
    <source>
        <dbReference type="Pfam" id="PF18146"/>
    </source>
</evidence>
<dbReference type="AlphaFoldDB" id="X1I6Z3"/>
<proteinExistence type="predicted"/>
<dbReference type="InterPro" id="IPR041424">
    <property type="entry name" value="CinA_KH"/>
</dbReference>